<keyword evidence="3" id="KW-0378">Hydrolase</keyword>
<keyword evidence="1" id="KW-0472">Membrane</keyword>
<feature type="domain" description="SGNH hydrolase-type esterase" evidence="2">
    <location>
        <begin position="71"/>
        <end position="243"/>
    </location>
</feature>
<accession>A0ABX8SFI7</accession>
<evidence type="ECO:0000256" key="1">
    <source>
        <dbReference type="SAM" id="Phobius"/>
    </source>
</evidence>
<keyword evidence="1" id="KW-0812">Transmembrane</keyword>
<dbReference type="CDD" id="cd00229">
    <property type="entry name" value="SGNH_hydrolase"/>
    <property type="match status" value="1"/>
</dbReference>
<proteinExistence type="predicted"/>
<evidence type="ECO:0000313" key="3">
    <source>
        <dbReference type="EMBL" id="QXT61624.1"/>
    </source>
</evidence>
<keyword evidence="4" id="KW-1185">Reference proteome</keyword>
<dbReference type="PANTHER" id="PTHR43784">
    <property type="entry name" value="GDSL-LIKE LIPASE/ACYLHYDROLASE, PUTATIVE (AFU_ORTHOLOGUE AFUA_2G00820)-RELATED"/>
    <property type="match status" value="1"/>
</dbReference>
<dbReference type="RefSeq" id="WP_219079736.1">
    <property type="nucleotide sequence ID" value="NZ_CP079216.1"/>
</dbReference>
<dbReference type="EMBL" id="CP079216">
    <property type="protein sequence ID" value="QXT61624.1"/>
    <property type="molecule type" value="Genomic_DNA"/>
</dbReference>
<feature type="transmembrane region" description="Helical" evidence="1">
    <location>
        <begin position="21"/>
        <end position="42"/>
    </location>
</feature>
<reference evidence="3 4" key="1">
    <citation type="submission" date="2021-07" db="EMBL/GenBank/DDBJ databases">
        <title>complete genome sequencing of Tessaracoccus sp.J1M15.</title>
        <authorList>
            <person name="Bae J.-W."/>
            <person name="Kim D.-y."/>
        </authorList>
    </citation>
    <scope>NUCLEOTIDE SEQUENCE [LARGE SCALE GENOMIC DNA]</scope>
    <source>
        <strain evidence="3 4">J1M15</strain>
    </source>
</reference>
<protein>
    <submittedName>
        <fullName evidence="3">SGNH/GDSL hydrolase family protein</fullName>
    </submittedName>
</protein>
<name>A0ABX8SFI7_9ACTN</name>
<sequence>MDMQSRRGPRPSSEGPRGRKWLIALSGLVVVGLVVWGVAVAIRNPLTTQPAASGAPATSSSAQGERPEAVFLGDSYTQGVGATTKDLRWTTLLAAQEGWTEVNLGRGGTGYVSTSGVSGCGLEYCPSYPEMIAEELPADADIAVIAGGQNDFNAWKEDSAKVTAAIDSTLTALRAKLPDAEIIVVGPSTPWEIGPTVTGMSAAVQAAAASIDATFVQLIDPPVLSADLLAADGAHPNDEGHAAIAQRVAAGITNR</sequence>
<keyword evidence="1" id="KW-1133">Transmembrane helix</keyword>
<dbReference type="InterPro" id="IPR053140">
    <property type="entry name" value="GDSL_Rv0518-like"/>
</dbReference>
<dbReference type="InterPro" id="IPR013830">
    <property type="entry name" value="SGNH_hydro"/>
</dbReference>
<dbReference type="Proteomes" id="UP000824504">
    <property type="component" value="Chromosome"/>
</dbReference>
<gene>
    <name evidence="3" type="ORF">KDB89_07305</name>
</gene>
<evidence type="ECO:0000313" key="4">
    <source>
        <dbReference type="Proteomes" id="UP000824504"/>
    </source>
</evidence>
<evidence type="ECO:0000259" key="2">
    <source>
        <dbReference type="Pfam" id="PF13472"/>
    </source>
</evidence>
<dbReference type="PANTHER" id="PTHR43784:SF2">
    <property type="entry name" value="GDSL-LIKE LIPASE_ACYLHYDROLASE, PUTATIVE (AFU_ORTHOLOGUE AFUA_2G00820)-RELATED"/>
    <property type="match status" value="1"/>
</dbReference>
<dbReference type="GO" id="GO:0016787">
    <property type="term" value="F:hydrolase activity"/>
    <property type="evidence" value="ECO:0007669"/>
    <property type="project" value="UniProtKB-KW"/>
</dbReference>
<dbReference type="Pfam" id="PF13472">
    <property type="entry name" value="Lipase_GDSL_2"/>
    <property type="match status" value="1"/>
</dbReference>
<organism evidence="3 4">
    <name type="scientific">Tessaracoccus palaemonis</name>
    <dbReference type="NCBI Taxonomy" id="2829499"/>
    <lineage>
        <taxon>Bacteria</taxon>
        <taxon>Bacillati</taxon>
        <taxon>Actinomycetota</taxon>
        <taxon>Actinomycetes</taxon>
        <taxon>Propionibacteriales</taxon>
        <taxon>Propionibacteriaceae</taxon>
        <taxon>Tessaracoccus</taxon>
    </lineage>
</organism>